<sequence>MNVSLKLAQQFQDGNCLHVSPFSSTSVLLQFTCYSGRPRPTLCYKLEAPRFPSPRPTSPQGLLGVVVPSLGVSWAAARRADPQNYRGRCTDREALPPRLSPPACAPAPAIMAAPLALVLVVAVTVRAALFRSSLAEFISERVEVVSPLSSWKRVVEGLSLLDLGVSPYSGAVFHETPLIIYLFHFLIDYAELVFMITDALTAIALYFAIQDFNKVVFKKQKLLLELDQYAPDVAELIRTPMEMRHIPLKVAVFYLLNPYTVLSCVAKSTCAINNTLIAFFILTTMKGSAFLSAIFLALATYQSLYPLTLFVPGLLYLLQRQYIPVKVKSKAFWIFSWEYAMMYVGSLVVIVCLSFFLLSSWDFIPAVYGFILSVPDLTPNIGLFWYFFAEMFEHFSLFFVCVFQINVFFYTIPLAIKLKEHPVFFMFIQIAIISIFKSYPTVGDVALYMAFFPVWNHLYRFLRNIFVLTCIIIACSLLFPVLWHLWIYAGSANSNFFYAITLTFNVGQVRVKGTTGTKIYFVASDVQPGSWVLPKQGVRLVMNEGQFLPSSSSRTHRKGREVRAAGKTEFG</sequence>
<feature type="transmembrane region" description="Helical" evidence="10">
    <location>
        <begin position="189"/>
        <end position="209"/>
    </location>
</feature>
<comment type="similarity">
    <text evidence="3">Belongs to the PIGU family.</text>
</comment>
<dbReference type="PANTHER" id="PTHR13121:SF0">
    <property type="entry name" value="PHOSPHATIDYLINOSITOL GLYCAN ANCHOR BIOSYNTHESIS CLASS U PROTEIN"/>
    <property type="match status" value="1"/>
</dbReference>
<feature type="compositionally biased region" description="Basic and acidic residues" evidence="9">
    <location>
        <begin position="561"/>
        <end position="571"/>
    </location>
</feature>
<dbReference type="InterPro" id="IPR009600">
    <property type="entry name" value="PIG-U"/>
</dbReference>
<protein>
    <submittedName>
        <fullName evidence="11">Phosphatidylinositol glycan anchor biosynthesis class U</fullName>
    </submittedName>
</protein>
<evidence type="ECO:0000256" key="4">
    <source>
        <dbReference type="ARBA" id="ARBA00022502"/>
    </source>
</evidence>
<evidence type="ECO:0000313" key="11">
    <source>
        <dbReference type="Ensembl" id="ENSSSCP00065027642.1"/>
    </source>
</evidence>
<keyword evidence="8 10" id="KW-0472">Membrane</keyword>
<dbReference type="Pfam" id="PF06728">
    <property type="entry name" value="PIG-U"/>
    <property type="match status" value="1"/>
</dbReference>
<dbReference type="AlphaFoldDB" id="A0A8D1YZ90"/>
<dbReference type="PANTHER" id="PTHR13121">
    <property type="entry name" value="GPI TRANSAMIDASE COMPONENT PIG-U"/>
    <property type="match status" value="1"/>
</dbReference>
<keyword evidence="7 10" id="KW-1133">Transmembrane helix</keyword>
<dbReference type="Proteomes" id="UP000694725">
    <property type="component" value="Unplaced"/>
</dbReference>
<evidence type="ECO:0000256" key="2">
    <source>
        <dbReference type="ARBA" id="ARBA00004687"/>
    </source>
</evidence>
<evidence type="ECO:0000256" key="10">
    <source>
        <dbReference type="SAM" id="Phobius"/>
    </source>
</evidence>
<organism evidence="11 12">
    <name type="scientific">Sus scrofa</name>
    <name type="common">Pig</name>
    <dbReference type="NCBI Taxonomy" id="9823"/>
    <lineage>
        <taxon>Eukaryota</taxon>
        <taxon>Metazoa</taxon>
        <taxon>Chordata</taxon>
        <taxon>Craniata</taxon>
        <taxon>Vertebrata</taxon>
        <taxon>Euteleostomi</taxon>
        <taxon>Mammalia</taxon>
        <taxon>Eutheria</taxon>
        <taxon>Laurasiatheria</taxon>
        <taxon>Artiodactyla</taxon>
        <taxon>Suina</taxon>
        <taxon>Suidae</taxon>
        <taxon>Sus</taxon>
    </lineage>
</organism>
<accession>A0A8D1YZ90</accession>
<name>A0A8D1YZ90_PIG</name>
<dbReference type="GO" id="GO:0016255">
    <property type="term" value="P:attachment of GPI anchor to protein"/>
    <property type="evidence" value="ECO:0007669"/>
    <property type="project" value="InterPro"/>
</dbReference>
<feature type="region of interest" description="Disordered" evidence="9">
    <location>
        <begin position="549"/>
        <end position="571"/>
    </location>
</feature>
<evidence type="ECO:0000313" key="12">
    <source>
        <dbReference type="Proteomes" id="UP000694725"/>
    </source>
</evidence>
<feature type="transmembrane region" description="Helical" evidence="10">
    <location>
        <begin position="367"/>
        <end position="388"/>
    </location>
</feature>
<reference evidence="11" key="1">
    <citation type="submission" date="2025-08" db="UniProtKB">
        <authorList>
            <consortium name="Ensembl"/>
        </authorList>
    </citation>
    <scope>IDENTIFICATION</scope>
</reference>
<evidence type="ECO:0000256" key="3">
    <source>
        <dbReference type="ARBA" id="ARBA00010026"/>
    </source>
</evidence>
<evidence type="ECO:0000256" key="1">
    <source>
        <dbReference type="ARBA" id="ARBA00004477"/>
    </source>
</evidence>
<evidence type="ECO:0000256" key="9">
    <source>
        <dbReference type="SAM" id="MobiDB-lite"/>
    </source>
</evidence>
<comment type="subcellular location">
    <subcellularLocation>
        <location evidence="1">Endoplasmic reticulum membrane</location>
        <topology evidence="1">Multi-pass membrane protein</topology>
    </subcellularLocation>
</comment>
<proteinExistence type="inferred from homology"/>
<evidence type="ECO:0000256" key="7">
    <source>
        <dbReference type="ARBA" id="ARBA00022989"/>
    </source>
</evidence>
<evidence type="ECO:0000256" key="6">
    <source>
        <dbReference type="ARBA" id="ARBA00022824"/>
    </source>
</evidence>
<dbReference type="Ensembl" id="ENSSSCT00065063779.1">
    <property type="protein sequence ID" value="ENSSSCP00065027642.1"/>
    <property type="gene ID" value="ENSSSCG00065046550.1"/>
</dbReference>
<evidence type="ECO:0000256" key="5">
    <source>
        <dbReference type="ARBA" id="ARBA00022692"/>
    </source>
</evidence>
<dbReference type="GO" id="GO:0006506">
    <property type="term" value="P:GPI anchor biosynthetic process"/>
    <property type="evidence" value="ECO:0007669"/>
    <property type="project" value="UniProtKB-UniPathway"/>
</dbReference>
<feature type="transmembrane region" description="Helical" evidence="10">
    <location>
        <begin position="395"/>
        <end position="416"/>
    </location>
</feature>
<keyword evidence="6" id="KW-0256">Endoplasmic reticulum</keyword>
<evidence type="ECO:0000256" key="8">
    <source>
        <dbReference type="ARBA" id="ARBA00023136"/>
    </source>
</evidence>
<feature type="transmembrane region" description="Helical" evidence="10">
    <location>
        <begin position="303"/>
        <end position="319"/>
    </location>
</feature>
<dbReference type="UniPathway" id="UPA00196"/>
<feature type="transmembrane region" description="Helical" evidence="10">
    <location>
        <begin position="340"/>
        <end position="361"/>
    </location>
</feature>
<comment type="pathway">
    <text evidence="2">Glycolipid biosynthesis; glycosylphosphatidylinositol-anchor biosynthesis.</text>
</comment>
<keyword evidence="4" id="KW-0337">GPI-anchor biosynthesis</keyword>
<keyword evidence="5 10" id="KW-0812">Transmembrane</keyword>
<dbReference type="GO" id="GO:0042765">
    <property type="term" value="C:GPI-anchor transamidase complex"/>
    <property type="evidence" value="ECO:0007669"/>
    <property type="project" value="InterPro"/>
</dbReference>
<feature type="transmembrane region" description="Helical" evidence="10">
    <location>
        <begin position="461"/>
        <end position="479"/>
    </location>
</feature>